<evidence type="ECO:0000256" key="2">
    <source>
        <dbReference type="ARBA" id="ARBA00022679"/>
    </source>
</evidence>
<proteinExistence type="predicted"/>
<dbReference type="HOGENOM" id="CLU_067676_4_0_12"/>
<dbReference type="PROSITE" id="PS51682">
    <property type="entry name" value="SAM_OMT_I"/>
    <property type="match status" value="1"/>
</dbReference>
<dbReference type="InterPro" id="IPR002935">
    <property type="entry name" value="SAM_O-MeTrfase"/>
</dbReference>
<dbReference type="SUPFAM" id="SSF53335">
    <property type="entry name" value="S-adenosyl-L-methionine-dependent methyltransferases"/>
    <property type="match status" value="1"/>
</dbReference>
<sequence length="209" mass="23701">MDRVAHYIEALYAEKKGLNKKEYIDQTALKAFIPVVDDDVARILQLLIMLKRPARILEIGTSIGYSTSSMAKAIQTWDGRITSIEYDERVAAQAQENFRREGVDDVIELVIDDARKALPRLEPQYDLIFQDADKHLYPDLFEECVRLLKPGALFLAEDSLFPVIDLDPKWHDLIPPIERFNKLIAGDERIVSTILPVGDGLTIAIKKAP</sequence>
<evidence type="ECO:0000313" key="5">
    <source>
        <dbReference type="Proteomes" id="UP000002318"/>
    </source>
</evidence>
<dbReference type="GO" id="GO:0008171">
    <property type="term" value="F:O-methyltransferase activity"/>
    <property type="evidence" value="ECO:0007669"/>
    <property type="project" value="InterPro"/>
</dbReference>
<dbReference type="PANTHER" id="PTHR10509">
    <property type="entry name" value="O-METHYLTRANSFERASE-RELATED"/>
    <property type="match status" value="1"/>
</dbReference>
<dbReference type="STRING" id="573413.Spirs_0909"/>
<dbReference type="GO" id="GO:0008757">
    <property type="term" value="F:S-adenosylmethionine-dependent methyltransferase activity"/>
    <property type="evidence" value="ECO:0007669"/>
    <property type="project" value="TreeGrafter"/>
</dbReference>
<dbReference type="RefSeq" id="WP_013253507.1">
    <property type="nucleotide sequence ID" value="NC_014364.1"/>
</dbReference>
<keyword evidence="1" id="KW-0489">Methyltransferase</keyword>
<dbReference type="PANTHER" id="PTHR10509:SF14">
    <property type="entry name" value="CAFFEOYL-COA O-METHYLTRANSFERASE 3-RELATED"/>
    <property type="match status" value="1"/>
</dbReference>
<dbReference type="KEGG" id="ssm:Spirs_0909"/>
<name>E1RCG3_SEDSS</name>
<keyword evidence="2" id="KW-0808">Transferase</keyword>
<dbReference type="OrthoDB" id="9799672at2"/>
<protein>
    <submittedName>
        <fullName evidence="4">O-methyltransferase family 3</fullName>
    </submittedName>
</protein>
<dbReference type="InterPro" id="IPR029063">
    <property type="entry name" value="SAM-dependent_MTases_sf"/>
</dbReference>
<dbReference type="Pfam" id="PF01596">
    <property type="entry name" value="Methyltransf_3"/>
    <property type="match status" value="1"/>
</dbReference>
<dbReference type="InterPro" id="IPR050362">
    <property type="entry name" value="Cation-dep_OMT"/>
</dbReference>
<dbReference type="Gene3D" id="3.40.50.150">
    <property type="entry name" value="Vaccinia Virus protein VP39"/>
    <property type="match status" value="1"/>
</dbReference>
<keyword evidence="3" id="KW-0949">S-adenosyl-L-methionine</keyword>
<dbReference type="AlphaFoldDB" id="E1RCG3"/>
<accession>E1RCG3</accession>
<dbReference type="eggNOG" id="COG4122">
    <property type="taxonomic scope" value="Bacteria"/>
</dbReference>
<dbReference type="EMBL" id="CP002116">
    <property type="protein sequence ID" value="ADK80043.1"/>
    <property type="molecule type" value="Genomic_DNA"/>
</dbReference>
<evidence type="ECO:0000256" key="1">
    <source>
        <dbReference type="ARBA" id="ARBA00022603"/>
    </source>
</evidence>
<evidence type="ECO:0000256" key="3">
    <source>
        <dbReference type="ARBA" id="ARBA00022691"/>
    </source>
</evidence>
<dbReference type="Proteomes" id="UP000002318">
    <property type="component" value="Chromosome"/>
</dbReference>
<dbReference type="GO" id="GO:0032259">
    <property type="term" value="P:methylation"/>
    <property type="evidence" value="ECO:0007669"/>
    <property type="project" value="UniProtKB-KW"/>
</dbReference>
<evidence type="ECO:0000313" key="4">
    <source>
        <dbReference type="EMBL" id="ADK80043.1"/>
    </source>
</evidence>
<dbReference type="CDD" id="cd02440">
    <property type="entry name" value="AdoMet_MTases"/>
    <property type="match status" value="1"/>
</dbReference>
<keyword evidence="5" id="KW-1185">Reference proteome</keyword>
<gene>
    <name evidence="4" type="ordered locus">Spirs_0909</name>
</gene>
<reference evidence="4 5" key="1">
    <citation type="journal article" date="2010" name="Stand. Genomic Sci.">
        <title>Complete genome sequence of Spirochaeta smaragdinae type strain (SEBR 4228).</title>
        <authorList>
            <person name="Mavromatis K."/>
            <person name="Yasawong M."/>
            <person name="Chertkov O."/>
            <person name="Lapidus A."/>
            <person name="Lucas S."/>
            <person name="Nolan M."/>
            <person name="Del Rio T.G."/>
            <person name="Tice H."/>
            <person name="Cheng J.F."/>
            <person name="Pitluck S."/>
            <person name="Liolios K."/>
            <person name="Ivanova N."/>
            <person name="Tapia R."/>
            <person name="Han C."/>
            <person name="Bruce D."/>
            <person name="Goodwin L."/>
            <person name="Pati A."/>
            <person name="Chen A."/>
            <person name="Palaniappan K."/>
            <person name="Land M."/>
            <person name="Hauser L."/>
            <person name="Chang Y.J."/>
            <person name="Jeffries C.D."/>
            <person name="Detter J.C."/>
            <person name="Rohde M."/>
            <person name="Brambilla E."/>
            <person name="Spring S."/>
            <person name="Goker M."/>
            <person name="Sikorski J."/>
            <person name="Woyke T."/>
            <person name="Bristow J."/>
            <person name="Eisen J.A."/>
            <person name="Markowitz V."/>
            <person name="Hugenholtz P."/>
            <person name="Klenk H.P."/>
            <person name="Kyrpides N.C."/>
        </authorList>
    </citation>
    <scope>NUCLEOTIDE SEQUENCE [LARGE SCALE GENOMIC DNA]</scope>
    <source>
        <strain evidence="5">DSM 11293 / JCM 15392 / SEBR 4228</strain>
    </source>
</reference>
<organism evidence="4 5">
    <name type="scientific">Sediminispirochaeta smaragdinae (strain DSM 11293 / JCM 15392 / SEBR 4228)</name>
    <name type="common">Spirochaeta smaragdinae</name>
    <dbReference type="NCBI Taxonomy" id="573413"/>
    <lineage>
        <taxon>Bacteria</taxon>
        <taxon>Pseudomonadati</taxon>
        <taxon>Spirochaetota</taxon>
        <taxon>Spirochaetia</taxon>
        <taxon>Spirochaetales</taxon>
        <taxon>Spirochaetaceae</taxon>
        <taxon>Sediminispirochaeta</taxon>
    </lineage>
</organism>